<dbReference type="InterPro" id="IPR006860">
    <property type="entry name" value="FecR"/>
</dbReference>
<feature type="region of interest" description="Disordered" evidence="1">
    <location>
        <begin position="56"/>
        <end position="95"/>
    </location>
</feature>
<evidence type="ECO:0000313" key="4">
    <source>
        <dbReference type="EMBL" id="RUQ62047.1"/>
    </source>
</evidence>
<keyword evidence="2" id="KW-0472">Membrane</keyword>
<feature type="compositionally biased region" description="Pro residues" evidence="1">
    <location>
        <begin position="164"/>
        <end position="175"/>
    </location>
</feature>
<dbReference type="InterPro" id="IPR012373">
    <property type="entry name" value="Ferrdict_sens_TM"/>
</dbReference>
<dbReference type="GO" id="GO:0016989">
    <property type="term" value="F:sigma factor antagonist activity"/>
    <property type="evidence" value="ECO:0007669"/>
    <property type="project" value="TreeGrafter"/>
</dbReference>
<sequence>MSPSAPRMGWSSAGWSIAAPAFAAGDAAPSGWLSFSARRRQCVKILLKARPSPRVYKVGGRHRPRRAPRRQAAAPQRAGGLGMGKQESSDPLEGAMAEPTKASEWIVALAEAPDDCALHARLDAWLAQSPANVIDWEEMTRTIELMGMTVPVHRHVWGDAANRPAPPPPPTPIPFRPRRATGPRAGWRLGVGLPLAALAAGIVMLLFPSLLIRLEADHRTGTAEVQSFQLADGTTVRMAPESAIGVDFTGNRRQIRLLKGEAFFEVAQDPARPFVVAACDLETTDIGTSFGVRIDHSAAEVSVRDGIVQVDGSVDKRPVSERLTAGERVRIAWDGPPLRSQLPPQQVASWQHGQLVVKQRPVAEVVDALRPYYNGLIVLRGETLAAQPLTGVYNLSDPVAALQAVAAAQGATLRRISPWLLVVSGA</sequence>
<name>A0A3S0UXY4_9PROT</name>
<dbReference type="Gene3D" id="2.60.120.1440">
    <property type="match status" value="1"/>
</dbReference>
<dbReference type="PANTHER" id="PTHR30273">
    <property type="entry name" value="PERIPLASMIC SIGNAL SENSOR AND SIGMA FACTOR ACTIVATOR FECR-RELATED"/>
    <property type="match status" value="1"/>
</dbReference>
<dbReference type="AlphaFoldDB" id="A0A3S0UXY4"/>
<keyword evidence="2" id="KW-0812">Transmembrane</keyword>
<evidence type="ECO:0000256" key="1">
    <source>
        <dbReference type="SAM" id="MobiDB-lite"/>
    </source>
</evidence>
<proteinExistence type="predicted"/>
<gene>
    <name evidence="4" type="ORF">EJ913_28950</name>
</gene>
<dbReference type="PANTHER" id="PTHR30273:SF2">
    <property type="entry name" value="PROTEIN FECR"/>
    <property type="match status" value="1"/>
</dbReference>
<feature type="domain" description="FecR protein" evidence="3">
    <location>
        <begin position="217"/>
        <end position="308"/>
    </location>
</feature>
<dbReference type="Proteomes" id="UP000280346">
    <property type="component" value="Unassembled WGS sequence"/>
</dbReference>
<feature type="region of interest" description="Disordered" evidence="1">
    <location>
        <begin position="159"/>
        <end position="178"/>
    </location>
</feature>
<dbReference type="OrthoDB" id="1098280at2"/>
<reference evidence="4 5" key="1">
    <citation type="submission" date="2018-12" db="EMBL/GenBank/DDBJ databases">
        <authorList>
            <person name="Yang Y."/>
        </authorList>
    </citation>
    <scope>NUCLEOTIDE SEQUENCE [LARGE SCALE GENOMIC DNA]</scope>
    <source>
        <strain evidence="4 5">GSF71</strain>
    </source>
</reference>
<dbReference type="Pfam" id="PF04773">
    <property type="entry name" value="FecR"/>
    <property type="match status" value="1"/>
</dbReference>
<protein>
    <recommendedName>
        <fullName evidence="3">FecR protein domain-containing protein</fullName>
    </recommendedName>
</protein>
<organism evidence="4 5">
    <name type="scientific">Azospirillum doebereinerae</name>
    <dbReference type="NCBI Taxonomy" id="92933"/>
    <lineage>
        <taxon>Bacteria</taxon>
        <taxon>Pseudomonadati</taxon>
        <taxon>Pseudomonadota</taxon>
        <taxon>Alphaproteobacteria</taxon>
        <taxon>Rhodospirillales</taxon>
        <taxon>Azospirillaceae</taxon>
        <taxon>Azospirillum</taxon>
    </lineage>
</organism>
<feature type="transmembrane region" description="Helical" evidence="2">
    <location>
        <begin position="185"/>
        <end position="207"/>
    </location>
</feature>
<keyword evidence="5" id="KW-1185">Reference proteome</keyword>
<feature type="compositionally biased region" description="Basic residues" evidence="1">
    <location>
        <begin position="59"/>
        <end position="69"/>
    </location>
</feature>
<evidence type="ECO:0000313" key="5">
    <source>
        <dbReference type="Proteomes" id="UP000280346"/>
    </source>
</evidence>
<keyword evidence="2" id="KW-1133">Transmembrane helix</keyword>
<evidence type="ECO:0000256" key="2">
    <source>
        <dbReference type="SAM" id="Phobius"/>
    </source>
</evidence>
<comment type="caution">
    <text evidence="4">The sequence shown here is derived from an EMBL/GenBank/DDBJ whole genome shotgun (WGS) entry which is preliminary data.</text>
</comment>
<dbReference type="EMBL" id="RZIJ01000040">
    <property type="protein sequence ID" value="RUQ62047.1"/>
    <property type="molecule type" value="Genomic_DNA"/>
</dbReference>
<evidence type="ECO:0000259" key="3">
    <source>
        <dbReference type="Pfam" id="PF04773"/>
    </source>
</evidence>
<accession>A0A3S0UXY4</accession>